<dbReference type="Proteomes" id="UP001286313">
    <property type="component" value="Unassembled WGS sequence"/>
</dbReference>
<proteinExistence type="predicted"/>
<keyword evidence="3" id="KW-1185">Reference proteome</keyword>
<accession>A0AAE1EM83</accession>
<dbReference type="AlphaFoldDB" id="A0AAE1EM83"/>
<dbReference type="EMBL" id="JAWQEG010005678">
    <property type="protein sequence ID" value="KAK3857159.1"/>
    <property type="molecule type" value="Genomic_DNA"/>
</dbReference>
<evidence type="ECO:0000256" key="1">
    <source>
        <dbReference type="SAM" id="MobiDB-lite"/>
    </source>
</evidence>
<comment type="caution">
    <text evidence="2">The sequence shown here is derived from an EMBL/GenBank/DDBJ whole genome shotgun (WGS) entry which is preliminary data.</text>
</comment>
<name>A0AAE1EM83_PETCI</name>
<reference evidence="2" key="1">
    <citation type="submission" date="2023-10" db="EMBL/GenBank/DDBJ databases">
        <title>Genome assemblies of two species of porcelain crab, Petrolisthes cinctipes and Petrolisthes manimaculis (Anomura: Porcellanidae).</title>
        <authorList>
            <person name="Angst P."/>
        </authorList>
    </citation>
    <scope>NUCLEOTIDE SEQUENCE</scope>
    <source>
        <strain evidence="2">PB745_01</strain>
        <tissue evidence="2">Gill</tissue>
    </source>
</reference>
<feature type="region of interest" description="Disordered" evidence="1">
    <location>
        <begin position="63"/>
        <end position="82"/>
    </location>
</feature>
<sequence length="179" mass="20484">MIALIMNLLHIYRGRITSSHYSHTLSPHYSHHFYTPHTTITPLTSPPCTPLHSHNPHTTRNISTTSLHHPHHTTPSQHNPFRPYHPSTTISSHQVHVLTSLRQPAHIWFVEVVVEGIHDGTWRHALNLVGKDRRELGLTGLNRLEREEQERGFELTGRSGTGLEDRGRAEGNLNILDWE</sequence>
<evidence type="ECO:0000313" key="2">
    <source>
        <dbReference type="EMBL" id="KAK3857159.1"/>
    </source>
</evidence>
<organism evidence="2 3">
    <name type="scientific">Petrolisthes cinctipes</name>
    <name type="common">Flat porcelain crab</name>
    <dbReference type="NCBI Taxonomy" id="88211"/>
    <lineage>
        <taxon>Eukaryota</taxon>
        <taxon>Metazoa</taxon>
        <taxon>Ecdysozoa</taxon>
        <taxon>Arthropoda</taxon>
        <taxon>Crustacea</taxon>
        <taxon>Multicrustacea</taxon>
        <taxon>Malacostraca</taxon>
        <taxon>Eumalacostraca</taxon>
        <taxon>Eucarida</taxon>
        <taxon>Decapoda</taxon>
        <taxon>Pleocyemata</taxon>
        <taxon>Anomura</taxon>
        <taxon>Galatheoidea</taxon>
        <taxon>Porcellanidae</taxon>
        <taxon>Petrolisthes</taxon>
    </lineage>
</organism>
<gene>
    <name evidence="2" type="ORF">Pcinc_036567</name>
</gene>
<protein>
    <submittedName>
        <fullName evidence="2">Uncharacterized protein</fullName>
    </submittedName>
</protein>
<evidence type="ECO:0000313" key="3">
    <source>
        <dbReference type="Proteomes" id="UP001286313"/>
    </source>
</evidence>